<accession>A0AAC8W761</accession>
<dbReference type="CDD" id="cd08579">
    <property type="entry name" value="GDPD_memb_like"/>
    <property type="match status" value="1"/>
</dbReference>
<sequence length="596" mass="68608">MSIFKELKAYTREFTRHWLQYLMLFLSLNLINQFIVIPLFRYVTTFVLQASAIPFVSYQNVVTIITTHTLVFVILIIELLLLLVVIYAQFAYLLHGVRAIYSENFTFKGSFKETWANVKKIRFGSLLLLGLYFLLVVPFADIVFRTPLLAKIQIPEFILDYMTRTPILLTILIVFYAVVLLFGIRLIFTLPLMVFGQKKTRTAMKKSWQLTKNAKWWAIILRLIIIGIFVSAILAIFYLAVYGLQLGWDLLPGKYPVLVLAIINLSLIQIGSELVFIWASVISLLIIFAPLKITPINEATEKMPAGKILKTFTAVVFGLIVVTSVVTNILYLVGVNSHAPVVISHRGVDDKNGVQNTLESLRKTAKEKPDYVEIDLHETRDKQFIVVHDDNLQKLTGVNKTPSELTLKQLTKLTAKEDGHEAKLVSFDNYLKEAQRLNQKLLIEIKTTPQDSKTMLERFNQKYGQTIIKNKYQVQSLDYRVIEGLHEINPRLFVLYIQPYNFTYPRSVADGYSMEYSTLNSDFIWQAHLQDHPVYAWTINDEKLMMKMMYEQVDGLITDKVSLAKKTIKQFQDDSSYANRILNYIIVARMPNDLEA</sequence>
<keyword evidence="1" id="KW-1133">Transmembrane helix</keyword>
<reference evidence="3 4" key="1">
    <citation type="submission" date="2015-08" db="EMBL/GenBank/DDBJ databases">
        <title>Complete genome sequence of Lactobacillus helveticus CAUH18, a probiotic strain originated from koumiss.</title>
        <authorList>
            <person name="Yang Y."/>
            <person name="Hao Y."/>
        </authorList>
    </citation>
    <scope>NUCLEOTIDE SEQUENCE [LARGE SCALE GENOMIC DNA]</scope>
    <source>
        <strain evidence="3 4">CAUH18</strain>
    </source>
</reference>
<organism evidence="3 4">
    <name type="scientific">Lactobacillus helveticus</name>
    <name type="common">Lactobacillus suntoryeus</name>
    <dbReference type="NCBI Taxonomy" id="1587"/>
    <lineage>
        <taxon>Bacteria</taxon>
        <taxon>Bacillati</taxon>
        <taxon>Bacillota</taxon>
        <taxon>Bacilli</taxon>
        <taxon>Lactobacillales</taxon>
        <taxon>Lactobacillaceae</taxon>
        <taxon>Lactobacillus</taxon>
    </lineage>
</organism>
<feature type="transmembrane region" description="Helical" evidence="1">
    <location>
        <begin position="126"/>
        <end position="147"/>
    </location>
</feature>
<dbReference type="PANTHER" id="PTHR46211:SF8">
    <property type="entry name" value="PHOSPHODIESTERASE"/>
    <property type="match status" value="1"/>
</dbReference>
<keyword evidence="1" id="KW-0472">Membrane</keyword>
<dbReference type="Pfam" id="PF10110">
    <property type="entry name" value="GPDPase_memb"/>
    <property type="match status" value="1"/>
</dbReference>
<keyword evidence="1" id="KW-0812">Transmembrane</keyword>
<dbReference type="InterPro" id="IPR017946">
    <property type="entry name" value="PLC-like_Pdiesterase_TIM-brl"/>
</dbReference>
<dbReference type="GO" id="GO:0008081">
    <property type="term" value="F:phosphoric diester hydrolase activity"/>
    <property type="evidence" value="ECO:0007669"/>
    <property type="project" value="InterPro"/>
</dbReference>
<dbReference type="InterPro" id="IPR018476">
    <property type="entry name" value="GlyceroP-diester-Pdiesterase_M"/>
</dbReference>
<dbReference type="PROSITE" id="PS51704">
    <property type="entry name" value="GP_PDE"/>
    <property type="match status" value="1"/>
</dbReference>
<feature type="transmembrane region" description="Helical" evidence="1">
    <location>
        <begin position="61"/>
        <end position="88"/>
    </location>
</feature>
<dbReference type="Proteomes" id="UP000063930">
    <property type="component" value="Chromosome"/>
</dbReference>
<dbReference type="Gene3D" id="3.20.20.190">
    <property type="entry name" value="Phosphatidylinositol (PI) phosphodiesterase"/>
    <property type="match status" value="1"/>
</dbReference>
<dbReference type="SUPFAM" id="SSF51695">
    <property type="entry name" value="PLC-like phosphodiesterases"/>
    <property type="match status" value="1"/>
</dbReference>
<protein>
    <submittedName>
        <fullName evidence="3">Glycerophosphodiester phosphodiesterase</fullName>
    </submittedName>
</protein>
<name>A0AAC8W761_LACHE</name>
<feature type="transmembrane region" description="Helical" evidence="1">
    <location>
        <begin position="261"/>
        <end position="291"/>
    </location>
</feature>
<feature type="transmembrane region" description="Helical" evidence="1">
    <location>
        <begin position="312"/>
        <end position="334"/>
    </location>
</feature>
<evidence type="ECO:0000256" key="1">
    <source>
        <dbReference type="SAM" id="Phobius"/>
    </source>
</evidence>
<gene>
    <name evidence="3" type="ORF">ALV80_00650</name>
</gene>
<feature type="transmembrane region" description="Helical" evidence="1">
    <location>
        <begin position="21"/>
        <end position="41"/>
    </location>
</feature>
<evidence type="ECO:0000313" key="4">
    <source>
        <dbReference type="Proteomes" id="UP000063930"/>
    </source>
</evidence>
<dbReference type="GeneID" id="72685994"/>
<feature type="transmembrane region" description="Helical" evidence="1">
    <location>
        <begin position="216"/>
        <end position="241"/>
    </location>
</feature>
<dbReference type="Pfam" id="PF03009">
    <property type="entry name" value="GDPD"/>
    <property type="match status" value="1"/>
</dbReference>
<proteinExistence type="predicted"/>
<feature type="transmembrane region" description="Helical" evidence="1">
    <location>
        <begin position="167"/>
        <end position="195"/>
    </location>
</feature>
<evidence type="ECO:0000259" key="2">
    <source>
        <dbReference type="PROSITE" id="PS51704"/>
    </source>
</evidence>
<dbReference type="GO" id="GO:0006629">
    <property type="term" value="P:lipid metabolic process"/>
    <property type="evidence" value="ECO:0007669"/>
    <property type="project" value="InterPro"/>
</dbReference>
<dbReference type="EMBL" id="CP012381">
    <property type="protein sequence ID" value="ALI51790.1"/>
    <property type="molecule type" value="Genomic_DNA"/>
</dbReference>
<dbReference type="InterPro" id="IPR030395">
    <property type="entry name" value="GP_PDE_dom"/>
</dbReference>
<dbReference type="AlphaFoldDB" id="A0AAC8W761"/>
<feature type="domain" description="GP-PDE" evidence="2">
    <location>
        <begin position="340"/>
        <end position="568"/>
    </location>
</feature>
<evidence type="ECO:0000313" key="3">
    <source>
        <dbReference type="EMBL" id="ALI51790.1"/>
    </source>
</evidence>
<dbReference type="PANTHER" id="PTHR46211">
    <property type="entry name" value="GLYCEROPHOSPHORYL DIESTER PHOSPHODIESTERASE"/>
    <property type="match status" value="1"/>
</dbReference>
<dbReference type="RefSeq" id="WP_054607142.1">
    <property type="nucleotide sequence ID" value="NZ_CP012381.1"/>
</dbReference>